<dbReference type="Proteomes" id="UP000800082">
    <property type="component" value="Unassembled WGS sequence"/>
</dbReference>
<dbReference type="GeneID" id="54346675"/>
<evidence type="ECO:0000313" key="2">
    <source>
        <dbReference type="Proteomes" id="UP000800082"/>
    </source>
</evidence>
<evidence type="ECO:0000313" key="1">
    <source>
        <dbReference type="EMBL" id="KAF1932403.1"/>
    </source>
</evidence>
<proteinExistence type="predicted"/>
<dbReference type="EMBL" id="ML978959">
    <property type="protein sequence ID" value="KAF1932403.1"/>
    <property type="molecule type" value="Genomic_DNA"/>
</dbReference>
<keyword evidence="2" id="KW-1185">Reference proteome</keyword>
<name>A0A6A5RXT9_9PLEO</name>
<sequence length="204" mass="22535">MLTFIARKGDYRQTSISRTGAGDDHEANKGDVTALSETLPGPQWCGQIPKAHIGCGSVGQRLRLATECLRHLHRCSIPELLMLEAIRRTCFLVTGTLMSYNSSCPYPTAPLTMHFWIKTSESTAMKVVVGGKGTRLHSYVGVSVKCSHGASAFARQFADAHPTTILCMAFQTWKLTEPQRYEPKGIRGIVWTKSHELSPKMKQA</sequence>
<organism evidence="1 2">
    <name type="scientific">Didymella exigua CBS 183.55</name>
    <dbReference type="NCBI Taxonomy" id="1150837"/>
    <lineage>
        <taxon>Eukaryota</taxon>
        <taxon>Fungi</taxon>
        <taxon>Dikarya</taxon>
        <taxon>Ascomycota</taxon>
        <taxon>Pezizomycotina</taxon>
        <taxon>Dothideomycetes</taxon>
        <taxon>Pleosporomycetidae</taxon>
        <taxon>Pleosporales</taxon>
        <taxon>Pleosporineae</taxon>
        <taxon>Didymellaceae</taxon>
        <taxon>Didymella</taxon>
    </lineage>
</organism>
<reference evidence="1" key="1">
    <citation type="journal article" date="2020" name="Stud. Mycol.">
        <title>101 Dothideomycetes genomes: a test case for predicting lifestyles and emergence of pathogens.</title>
        <authorList>
            <person name="Haridas S."/>
            <person name="Albert R."/>
            <person name="Binder M."/>
            <person name="Bloem J."/>
            <person name="Labutti K."/>
            <person name="Salamov A."/>
            <person name="Andreopoulos B."/>
            <person name="Baker S."/>
            <person name="Barry K."/>
            <person name="Bills G."/>
            <person name="Bluhm B."/>
            <person name="Cannon C."/>
            <person name="Castanera R."/>
            <person name="Culley D."/>
            <person name="Daum C."/>
            <person name="Ezra D."/>
            <person name="Gonzalez J."/>
            <person name="Henrissat B."/>
            <person name="Kuo A."/>
            <person name="Liang C."/>
            <person name="Lipzen A."/>
            <person name="Lutzoni F."/>
            <person name="Magnuson J."/>
            <person name="Mondo S."/>
            <person name="Nolan M."/>
            <person name="Ohm R."/>
            <person name="Pangilinan J."/>
            <person name="Park H.-J."/>
            <person name="Ramirez L."/>
            <person name="Alfaro M."/>
            <person name="Sun H."/>
            <person name="Tritt A."/>
            <person name="Yoshinaga Y."/>
            <person name="Zwiers L.-H."/>
            <person name="Turgeon B."/>
            <person name="Goodwin S."/>
            <person name="Spatafora J."/>
            <person name="Crous P."/>
            <person name="Grigoriev I."/>
        </authorList>
    </citation>
    <scope>NUCLEOTIDE SEQUENCE</scope>
    <source>
        <strain evidence="1">CBS 183.55</strain>
    </source>
</reference>
<protein>
    <submittedName>
        <fullName evidence="1">Uncharacterized protein</fullName>
    </submittedName>
</protein>
<gene>
    <name evidence="1" type="ORF">M421DRAFT_291106</name>
</gene>
<accession>A0A6A5RXT9</accession>
<dbReference type="RefSeq" id="XP_033452651.1">
    <property type="nucleotide sequence ID" value="XM_033589028.1"/>
</dbReference>
<dbReference type="AlphaFoldDB" id="A0A6A5RXT9"/>